<dbReference type="InterPro" id="IPR011992">
    <property type="entry name" value="EF-hand-dom_pair"/>
</dbReference>
<dbReference type="PROSITE" id="PS00018">
    <property type="entry name" value="EF_HAND_1"/>
    <property type="match status" value="3"/>
</dbReference>
<dbReference type="InterPro" id="IPR018247">
    <property type="entry name" value="EF_Hand_1_Ca_BS"/>
</dbReference>
<accession>A0A6A1VMG3</accession>
<dbReference type="AlphaFoldDB" id="A0A6A1VMG3"/>
<evidence type="ECO:0000313" key="4">
    <source>
        <dbReference type="EMBL" id="KAB1213825.1"/>
    </source>
</evidence>
<dbReference type="Proteomes" id="UP000516437">
    <property type="component" value="Chromosome 5"/>
</dbReference>
<keyword evidence="2" id="KW-0106">Calcium</keyword>
<evidence type="ECO:0000259" key="3">
    <source>
        <dbReference type="PROSITE" id="PS50222"/>
    </source>
</evidence>
<comment type="caution">
    <text evidence="4">The sequence shown here is derived from an EMBL/GenBank/DDBJ whole genome shotgun (WGS) entry which is preliminary data.</text>
</comment>
<protein>
    <submittedName>
        <fullName evidence="4">Squidulin</fullName>
    </submittedName>
</protein>
<dbReference type="SMART" id="SM00054">
    <property type="entry name" value="EFh"/>
    <property type="match status" value="3"/>
</dbReference>
<dbReference type="SUPFAM" id="SSF47473">
    <property type="entry name" value="EF-hand"/>
    <property type="match status" value="1"/>
</dbReference>
<organism evidence="4 5">
    <name type="scientific">Morella rubra</name>
    <name type="common">Chinese bayberry</name>
    <dbReference type="NCBI Taxonomy" id="262757"/>
    <lineage>
        <taxon>Eukaryota</taxon>
        <taxon>Viridiplantae</taxon>
        <taxon>Streptophyta</taxon>
        <taxon>Embryophyta</taxon>
        <taxon>Tracheophyta</taxon>
        <taxon>Spermatophyta</taxon>
        <taxon>Magnoliopsida</taxon>
        <taxon>eudicotyledons</taxon>
        <taxon>Gunneridae</taxon>
        <taxon>Pentapetalae</taxon>
        <taxon>rosids</taxon>
        <taxon>fabids</taxon>
        <taxon>Fagales</taxon>
        <taxon>Myricaceae</taxon>
        <taxon>Morella</taxon>
    </lineage>
</organism>
<gene>
    <name evidence="4" type="ORF">CJ030_MR5G017088</name>
</gene>
<evidence type="ECO:0000256" key="2">
    <source>
        <dbReference type="ARBA" id="ARBA00022837"/>
    </source>
</evidence>
<keyword evidence="1" id="KW-0677">Repeat</keyword>
<dbReference type="GO" id="GO:0005509">
    <property type="term" value="F:calcium ion binding"/>
    <property type="evidence" value="ECO:0007669"/>
    <property type="project" value="InterPro"/>
</dbReference>
<reference evidence="4 5" key="1">
    <citation type="journal article" date="2019" name="Plant Biotechnol. J.">
        <title>The red bayberry genome and genetic basis of sex determination.</title>
        <authorList>
            <person name="Jia H.M."/>
            <person name="Jia H.J."/>
            <person name="Cai Q.L."/>
            <person name="Wang Y."/>
            <person name="Zhao H.B."/>
            <person name="Yang W.F."/>
            <person name="Wang G.Y."/>
            <person name="Li Y.H."/>
            <person name="Zhan D.L."/>
            <person name="Shen Y.T."/>
            <person name="Niu Q.F."/>
            <person name="Chang L."/>
            <person name="Qiu J."/>
            <person name="Zhao L."/>
            <person name="Xie H.B."/>
            <person name="Fu W.Y."/>
            <person name="Jin J."/>
            <person name="Li X.W."/>
            <person name="Jiao Y."/>
            <person name="Zhou C.C."/>
            <person name="Tu T."/>
            <person name="Chai C.Y."/>
            <person name="Gao J.L."/>
            <person name="Fan L.J."/>
            <person name="van de Weg E."/>
            <person name="Wang J.Y."/>
            <person name="Gao Z.S."/>
        </authorList>
    </citation>
    <scope>NUCLEOTIDE SEQUENCE [LARGE SCALE GENOMIC DNA]</scope>
    <source>
        <tissue evidence="4">Leaves</tissue>
    </source>
</reference>
<dbReference type="CDD" id="cd00051">
    <property type="entry name" value="EFh"/>
    <property type="match status" value="2"/>
</dbReference>
<dbReference type="PANTHER" id="PTHR23050">
    <property type="entry name" value="CALCIUM BINDING PROTEIN"/>
    <property type="match status" value="1"/>
</dbReference>
<dbReference type="EMBL" id="RXIC02000023">
    <property type="protein sequence ID" value="KAB1213825.1"/>
    <property type="molecule type" value="Genomic_DNA"/>
</dbReference>
<proteinExistence type="predicted"/>
<evidence type="ECO:0000256" key="1">
    <source>
        <dbReference type="ARBA" id="ARBA00022737"/>
    </source>
</evidence>
<name>A0A6A1VMG3_9ROSI</name>
<dbReference type="OrthoDB" id="26525at2759"/>
<sequence length="161" mass="17529">MCPSGTAQRAASSVRSDLRPAFDVLDADHDGKISRDDLRMFYAGFSSRGADEEDIKSMISVADLNRDGFVGYDEFESVLGARRGSTQQGRGGGVMEDVFRMMDKDGDGMLSREDLKSYMEWAGFSVSDEDIRAMIALGGGDKKGGVSYDGLLKILAVDFVR</sequence>
<dbReference type="Pfam" id="PF13499">
    <property type="entry name" value="EF-hand_7"/>
    <property type="match status" value="2"/>
</dbReference>
<feature type="domain" description="EF-hand" evidence="3">
    <location>
        <begin position="90"/>
        <end position="125"/>
    </location>
</feature>
<dbReference type="FunFam" id="1.10.238.10:FF:000298">
    <property type="entry name" value="Calcium-binding protein CP1"/>
    <property type="match status" value="1"/>
</dbReference>
<dbReference type="InterPro" id="IPR002048">
    <property type="entry name" value="EF_hand_dom"/>
</dbReference>
<evidence type="ECO:0000313" key="5">
    <source>
        <dbReference type="Proteomes" id="UP000516437"/>
    </source>
</evidence>
<keyword evidence="5" id="KW-1185">Reference proteome</keyword>
<dbReference type="InterPro" id="IPR050145">
    <property type="entry name" value="Centrin_CML-like"/>
</dbReference>
<dbReference type="Gene3D" id="1.10.238.10">
    <property type="entry name" value="EF-hand"/>
    <property type="match status" value="2"/>
</dbReference>
<feature type="domain" description="EF-hand" evidence="3">
    <location>
        <begin position="13"/>
        <end position="48"/>
    </location>
</feature>
<dbReference type="PROSITE" id="PS50222">
    <property type="entry name" value="EF_HAND_2"/>
    <property type="match status" value="3"/>
</dbReference>
<feature type="domain" description="EF-hand" evidence="3">
    <location>
        <begin position="50"/>
        <end position="85"/>
    </location>
</feature>